<evidence type="ECO:0000256" key="3">
    <source>
        <dbReference type="ARBA" id="ARBA00023284"/>
    </source>
</evidence>
<dbReference type="PROSITE" id="PS51318">
    <property type="entry name" value="TAT"/>
    <property type="match status" value="1"/>
</dbReference>
<dbReference type="InterPro" id="IPR013740">
    <property type="entry name" value="Redoxin"/>
</dbReference>
<dbReference type="Gene3D" id="3.40.30.10">
    <property type="entry name" value="Glutaredoxin"/>
    <property type="match status" value="1"/>
</dbReference>
<keyword evidence="6" id="KW-1185">Reference proteome</keyword>
<dbReference type="InterPro" id="IPR050553">
    <property type="entry name" value="Thioredoxin_ResA/DsbE_sf"/>
</dbReference>
<dbReference type="InterPro" id="IPR006311">
    <property type="entry name" value="TAT_signal"/>
</dbReference>
<comment type="subcellular location">
    <subcellularLocation>
        <location evidence="1">Cell envelope</location>
    </subcellularLocation>
</comment>
<dbReference type="Pfam" id="PF08534">
    <property type="entry name" value="Redoxin"/>
    <property type="match status" value="1"/>
</dbReference>
<evidence type="ECO:0000256" key="1">
    <source>
        <dbReference type="ARBA" id="ARBA00004196"/>
    </source>
</evidence>
<dbReference type="EMBL" id="CP132507">
    <property type="protein sequence ID" value="WNO05920.1"/>
    <property type="molecule type" value="Genomic_DNA"/>
</dbReference>
<name>A0ABZ0B2I3_9BURK</name>
<reference evidence="5 6" key="1">
    <citation type="submission" date="2023-08" db="EMBL/GenBank/DDBJ databases">
        <title>Rhodoferax potami sp. nov. and Rhodoferax mekongensis sp. nov., isolated from the Mekong River in Thailand.</title>
        <authorList>
            <person name="Kitikhun S."/>
            <person name="Charoenyingcharoen P."/>
            <person name="Siriarchawattana P."/>
            <person name="Likhitrattanapisal S."/>
            <person name="Nilsakha T."/>
            <person name="Chanpet A."/>
            <person name="Rattanawaree P."/>
            <person name="Ingsriswang S."/>
        </authorList>
    </citation>
    <scope>NUCLEOTIDE SEQUENCE [LARGE SCALE GENOMIC DNA]</scope>
    <source>
        <strain evidence="5 6">TBRC 17307</strain>
    </source>
</reference>
<feature type="domain" description="Thioredoxin" evidence="4">
    <location>
        <begin position="38"/>
        <end position="180"/>
    </location>
</feature>
<evidence type="ECO:0000259" key="4">
    <source>
        <dbReference type="PROSITE" id="PS51352"/>
    </source>
</evidence>
<dbReference type="PROSITE" id="PS51352">
    <property type="entry name" value="THIOREDOXIN_2"/>
    <property type="match status" value="1"/>
</dbReference>
<accession>A0ABZ0B2I3</accession>
<dbReference type="InterPro" id="IPR013766">
    <property type="entry name" value="Thioredoxin_domain"/>
</dbReference>
<dbReference type="PANTHER" id="PTHR42852">
    <property type="entry name" value="THIOL:DISULFIDE INTERCHANGE PROTEIN DSBE"/>
    <property type="match status" value="1"/>
</dbReference>
<keyword evidence="3" id="KW-0676">Redox-active center</keyword>
<dbReference type="PROSITE" id="PS00194">
    <property type="entry name" value="THIOREDOXIN_1"/>
    <property type="match status" value="1"/>
</dbReference>
<proteinExistence type="predicted"/>
<dbReference type="PANTHER" id="PTHR42852:SF13">
    <property type="entry name" value="PROTEIN DIPZ"/>
    <property type="match status" value="1"/>
</dbReference>
<evidence type="ECO:0000313" key="5">
    <source>
        <dbReference type="EMBL" id="WNO05920.1"/>
    </source>
</evidence>
<dbReference type="CDD" id="cd02966">
    <property type="entry name" value="TlpA_like_family"/>
    <property type="match status" value="1"/>
</dbReference>
<dbReference type="Proteomes" id="UP001302257">
    <property type="component" value="Chromosome"/>
</dbReference>
<dbReference type="RefSeq" id="WP_313868644.1">
    <property type="nucleotide sequence ID" value="NZ_CP132507.1"/>
</dbReference>
<dbReference type="InterPro" id="IPR017937">
    <property type="entry name" value="Thioredoxin_CS"/>
</dbReference>
<gene>
    <name evidence="5" type="ORF">RAN89_05695</name>
</gene>
<sequence length="180" mass="19075">MAQSSSSRRRTVLWGVAAGLAGAAGIGLSLRHAKDAALAVVDPVPGFWAQQWQTPHDTTLAMAELKGRPVLINFWATWCPPCVDELPLLDSFYREQGSRGIQVLGLAIDRKEAVVPFLKKLPLSFPVAMAGLSGADLGRALGNITGGLPFSVLVASDGSIAQRKMGRVTESDLAAWVAVK</sequence>
<organism evidence="5 6">
    <name type="scientific">Rhodoferax mekongensis</name>
    <dbReference type="NCBI Taxonomy" id="3068341"/>
    <lineage>
        <taxon>Bacteria</taxon>
        <taxon>Pseudomonadati</taxon>
        <taxon>Pseudomonadota</taxon>
        <taxon>Betaproteobacteria</taxon>
        <taxon>Burkholderiales</taxon>
        <taxon>Comamonadaceae</taxon>
        <taxon>Rhodoferax</taxon>
    </lineage>
</organism>
<evidence type="ECO:0000313" key="6">
    <source>
        <dbReference type="Proteomes" id="UP001302257"/>
    </source>
</evidence>
<evidence type="ECO:0000256" key="2">
    <source>
        <dbReference type="ARBA" id="ARBA00022748"/>
    </source>
</evidence>
<protein>
    <submittedName>
        <fullName evidence="5">TlpA disulfide reductase family protein</fullName>
    </submittedName>
</protein>
<keyword evidence="2" id="KW-0201">Cytochrome c-type biogenesis</keyword>
<dbReference type="InterPro" id="IPR036249">
    <property type="entry name" value="Thioredoxin-like_sf"/>
</dbReference>
<dbReference type="SUPFAM" id="SSF52833">
    <property type="entry name" value="Thioredoxin-like"/>
    <property type="match status" value="1"/>
</dbReference>